<dbReference type="InterPro" id="IPR002052">
    <property type="entry name" value="DNA_methylase_N6_adenine_CS"/>
</dbReference>
<evidence type="ECO:0000259" key="1">
    <source>
        <dbReference type="Pfam" id="PF05175"/>
    </source>
</evidence>
<dbReference type="Proteomes" id="UP000886874">
    <property type="component" value="Unassembled WGS sequence"/>
</dbReference>
<gene>
    <name evidence="2" type="ORF">IAA67_01010</name>
</gene>
<dbReference type="InterPro" id="IPR050210">
    <property type="entry name" value="tRNA_Adenine-N(6)_MTase"/>
</dbReference>
<keyword evidence="2" id="KW-0489">Methyltransferase</keyword>
<dbReference type="SUPFAM" id="SSF53335">
    <property type="entry name" value="S-adenosyl-L-methionine-dependent methyltransferases"/>
    <property type="match status" value="1"/>
</dbReference>
<dbReference type="PROSITE" id="PS00092">
    <property type="entry name" value="N6_MTASE"/>
    <property type="match status" value="1"/>
</dbReference>
<dbReference type="PANTHER" id="PTHR47739:SF1">
    <property type="entry name" value="TRNA1(VAL) (ADENINE(37)-N6)-METHYLTRANSFERASE"/>
    <property type="match status" value="1"/>
</dbReference>
<dbReference type="EMBL" id="DVFN01000015">
    <property type="protein sequence ID" value="HIQ68903.1"/>
    <property type="molecule type" value="Genomic_DNA"/>
</dbReference>
<dbReference type="CDD" id="cd02440">
    <property type="entry name" value="AdoMet_MTases"/>
    <property type="match status" value="1"/>
</dbReference>
<accession>A0A9D0Z4L6</accession>
<dbReference type="GO" id="GO:0008757">
    <property type="term" value="F:S-adenosylmethionine-dependent methyltransferase activity"/>
    <property type="evidence" value="ECO:0007669"/>
    <property type="project" value="UniProtKB-ARBA"/>
</dbReference>
<sequence>MALETLWNGVTLRTPAGRFPLGTDSVALAGFARIARGSRVADLGCGSGAVALMLLASEPGCAVTGIELDPLAAQAARENARENRVNFTVVEGDLRQIETLLPAGQMDAAVSNPPYFPAGSGPGASMARSEVWLPLAELCRAAGWLLRWGGTFSLVHRPERLAELICCLQAQRLEPKRLQLVRHRSGGPVSLLLLEAKKGAKPGLRWEPDCILYDAQGRETDACRALYHRDGKECD</sequence>
<comment type="caution">
    <text evidence="2">The sequence shown here is derived from an EMBL/GenBank/DDBJ whole genome shotgun (WGS) entry which is preliminary data.</text>
</comment>
<reference evidence="2" key="2">
    <citation type="journal article" date="2021" name="PeerJ">
        <title>Extensive microbial diversity within the chicken gut microbiome revealed by metagenomics and culture.</title>
        <authorList>
            <person name="Gilroy R."/>
            <person name="Ravi A."/>
            <person name="Getino M."/>
            <person name="Pursley I."/>
            <person name="Horton D.L."/>
            <person name="Alikhan N.F."/>
            <person name="Baker D."/>
            <person name="Gharbi K."/>
            <person name="Hall N."/>
            <person name="Watson M."/>
            <person name="Adriaenssens E.M."/>
            <person name="Foster-Nyarko E."/>
            <person name="Jarju S."/>
            <person name="Secka A."/>
            <person name="Antonio M."/>
            <person name="Oren A."/>
            <person name="Chaudhuri R.R."/>
            <person name="La Ragione R."/>
            <person name="Hildebrand F."/>
            <person name="Pallen M.J."/>
        </authorList>
    </citation>
    <scope>NUCLEOTIDE SEQUENCE</scope>
    <source>
        <strain evidence="2">ChiSjej2B20-13462</strain>
    </source>
</reference>
<name>A0A9D0Z4L6_9FIRM</name>
<feature type="domain" description="Methyltransferase small" evidence="1">
    <location>
        <begin position="36"/>
        <end position="156"/>
    </location>
</feature>
<reference evidence="2" key="1">
    <citation type="submission" date="2020-10" db="EMBL/GenBank/DDBJ databases">
        <authorList>
            <person name="Gilroy R."/>
        </authorList>
    </citation>
    <scope>NUCLEOTIDE SEQUENCE</scope>
    <source>
        <strain evidence="2">ChiSjej2B20-13462</strain>
    </source>
</reference>
<protein>
    <submittedName>
        <fullName evidence="2">Methyltransferase</fullName>
    </submittedName>
</protein>
<evidence type="ECO:0000313" key="3">
    <source>
        <dbReference type="Proteomes" id="UP000886874"/>
    </source>
</evidence>
<dbReference type="InterPro" id="IPR029063">
    <property type="entry name" value="SAM-dependent_MTases_sf"/>
</dbReference>
<dbReference type="InterPro" id="IPR007848">
    <property type="entry name" value="Small_mtfrase_dom"/>
</dbReference>
<keyword evidence="2" id="KW-0808">Transferase</keyword>
<dbReference type="PANTHER" id="PTHR47739">
    <property type="entry name" value="TRNA1(VAL) (ADENINE(37)-N6)-METHYLTRANSFERASE"/>
    <property type="match status" value="1"/>
</dbReference>
<dbReference type="Pfam" id="PF05175">
    <property type="entry name" value="MTS"/>
    <property type="match status" value="1"/>
</dbReference>
<dbReference type="AlphaFoldDB" id="A0A9D0Z4L6"/>
<dbReference type="GO" id="GO:0003676">
    <property type="term" value="F:nucleic acid binding"/>
    <property type="evidence" value="ECO:0007669"/>
    <property type="project" value="InterPro"/>
</dbReference>
<evidence type="ECO:0000313" key="2">
    <source>
        <dbReference type="EMBL" id="HIQ68903.1"/>
    </source>
</evidence>
<dbReference type="GO" id="GO:0032259">
    <property type="term" value="P:methylation"/>
    <property type="evidence" value="ECO:0007669"/>
    <property type="project" value="UniProtKB-KW"/>
</dbReference>
<proteinExistence type="predicted"/>
<dbReference type="GO" id="GO:0008170">
    <property type="term" value="F:N-methyltransferase activity"/>
    <property type="evidence" value="ECO:0007669"/>
    <property type="project" value="UniProtKB-ARBA"/>
</dbReference>
<dbReference type="Gene3D" id="3.40.50.150">
    <property type="entry name" value="Vaccinia Virus protein VP39"/>
    <property type="match status" value="1"/>
</dbReference>
<organism evidence="2 3">
    <name type="scientific">Candidatus Avoscillospira stercorigallinarum</name>
    <dbReference type="NCBI Taxonomy" id="2840708"/>
    <lineage>
        <taxon>Bacteria</taxon>
        <taxon>Bacillati</taxon>
        <taxon>Bacillota</taxon>
        <taxon>Clostridia</taxon>
        <taxon>Eubacteriales</taxon>
        <taxon>Oscillospiraceae</taxon>
        <taxon>Oscillospiraceae incertae sedis</taxon>
        <taxon>Candidatus Avoscillospira</taxon>
    </lineage>
</organism>